<keyword evidence="2" id="KW-0812">Transmembrane</keyword>
<feature type="transmembrane region" description="Helical" evidence="2">
    <location>
        <begin position="79"/>
        <end position="103"/>
    </location>
</feature>
<dbReference type="EMBL" id="JAXCEI010000017">
    <property type="protein sequence ID" value="MFA1543269.1"/>
    <property type="molecule type" value="Genomic_DNA"/>
</dbReference>
<evidence type="ECO:0000256" key="2">
    <source>
        <dbReference type="SAM" id="Phobius"/>
    </source>
</evidence>
<reference evidence="5 6" key="1">
    <citation type="submission" date="2023-11" db="EMBL/GenBank/DDBJ databases">
        <title>Actinomadura monticuli sp. nov., isolated from volcanic ash.</title>
        <authorList>
            <person name="Lee S.D."/>
            <person name="Yang H."/>
            <person name="Kim I.S."/>
        </authorList>
    </citation>
    <scope>NUCLEOTIDE SEQUENCE [LARGE SCALE GENOMIC DNA]</scope>
    <source>
        <strain evidence="5 6">DLS-62</strain>
    </source>
</reference>
<sequence>MTYPPPGSGYPGPQGPYPPAPPPAPPGPGYGSPHGGGKTNGLAIAAFVTGLLGCFGVVGIILGAISLGQIGRTGDRGRGFAVAGIILSCLWIAAGITIGVIAANSDSSGGSGAAPSATRTKPKEVDAQKMKVGDCINDNTTASAPSTAEPVEVESVKIVPCTSPHDGEVMAVFRLSGLTMPPESQLRQRASDGCKIRTRSRISRDPAANSLANSYYYPTDESWRSGDRSVTCVAVAANEGTKLTRPLAR</sequence>
<feature type="domain" description="DUF4190" evidence="3">
    <location>
        <begin position="42"/>
        <end position="96"/>
    </location>
</feature>
<dbReference type="RefSeq" id="WP_371953770.1">
    <property type="nucleotide sequence ID" value="NZ_JAXCEI010000017.1"/>
</dbReference>
<organism evidence="5 6">
    <name type="scientific">Actinomadura monticuli</name>
    <dbReference type="NCBI Taxonomy" id="3097367"/>
    <lineage>
        <taxon>Bacteria</taxon>
        <taxon>Bacillati</taxon>
        <taxon>Actinomycetota</taxon>
        <taxon>Actinomycetes</taxon>
        <taxon>Streptosporangiales</taxon>
        <taxon>Thermomonosporaceae</taxon>
        <taxon>Actinomadura</taxon>
    </lineage>
</organism>
<keyword evidence="2" id="KW-1133">Transmembrane helix</keyword>
<accession>A0ABV4QJB8</accession>
<feature type="compositionally biased region" description="Pro residues" evidence="1">
    <location>
        <begin position="1"/>
        <end position="28"/>
    </location>
</feature>
<evidence type="ECO:0000256" key="1">
    <source>
        <dbReference type="SAM" id="MobiDB-lite"/>
    </source>
</evidence>
<feature type="domain" description="Septum formation-related" evidence="4">
    <location>
        <begin position="117"/>
        <end position="232"/>
    </location>
</feature>
<keyword evidence="2" id="KW-0472">Membrane</keyword>
<evidence type="ECO:0000313" key="6">
    <source>
        <dbReference type="Proteomes" id="UP001569963"/>
    </source>
</evidence>
<dbReference type="Pfam" id="PF13828">
    <property type="entry name" value="DUF4190"/>
    <property type="match status" value="1"/>
</dbReference>
<feature type="compositionally biased region" description="Low complexity" evidence="1">
    <location>
        <begin position="106"/>
        <end position="117"/>
    </location>
</feature>
<dbReference type="Proteomes" id="UP001569963">
    <property type="component" value="Unassembled WGS sequence"/>
</dbReference>
<evidence type="ECO:0000259" key="4">
    <source>
        <dbReference type="Pfam" id="PF13845"/>
    </source>
</evidence>
<dbReference type="InterPro" id="IPR025241">
    <property type="entry name" value="DUF4190"/>
</dbReference>
<feature type="transmembrane region" description="Helical" evidence="2">
    <location>
        <begin position="42"/>
        <end position="67"/>
    </location>
</feature>
<name>A0ABV4QJB8_9ACTN</name>
<dbReference type="Pfam" id="PF13845">
    <property type="entry name" value="Septum_form"/>
    <property type="match status" value="1"/>
</dbReference>
<dbReference type="InterPro" id="IPR026004">
    <property type="entry name" value="Septum_form"/>
</dbReference>
<proteinExistence type="predicted"/>
<evidence type="ECO:0000259" key="3">
    <source>
        <dbReference type="Pfam" id="PF13828"/>
    </source>
</evidence>
<evidence type="ECO:0000313" key="5">
    <source>
        <dbReference type="EMBL" id="MFA1543269.1"/>
    </source>
</evidence>
<feature type="region of interest" description="Disordered" evidence="1">
    <location>
        <begin position="106"/>
        <end position="127"/>
    </location>
</feature>
<keyword evidence="6" id="KW-1185">Reference proteome</keyword>
<gene>
    <name evidence="5" type="ORF">SM611_30450</name>
</gene>
<protein>
    <submittedName>
        <fullName evidence="5">DUF4190 domain-containing protein</fullName>
    </submittedName>
</protein>
<feature type="region of interest" description="Disordered" evidence="1">
    <location>
        <begin position="1"/>
        <end position="34"/>
    </location>
</feature>
<comment type="caution">
    <text evidence="5">The sequence shown here is derived from an EMBL/GenBank/DDBJ whole genome shotgun (WGS) entry which is preliminary data.</text>
</comment>